<evidence type="ECO:0000313" key="4">
    <source>
        <dbReference type="Proteomes" id="UP000033869"/>
    </source>
</evidence>
<dbReference type="InterPro" id="IPR052226">
    <property type="entry name" value="UPF0332_toxin"/>
</dbReference>
<dbReference type="Pfam" id="PF05168">
    <property type="entry name" value="HEPN"/>
    <property type="match status" value="1"/>
</dbReference>
<proteinExistence type="inferred from homology"/>
<comment type="caution">
    <text evidence="3">The sequence shown here is derived from an EMBL/GenBank/DDBJ whole genome shotgun (WGS) entry which is preliminary data.</text>
</comment>
<name>A0A0G0YGW9_UNCC2</name>
<evidence type="ECO:0000259" key="2">
    <source>
        <dbReference type="Pfam" id="PF05168"/>
    </source>
</evidence>
<sequence length="95" mass="11248">MNKDFEKCLKKKSIVKQPHAEALIGDELNAAIRDLKRARRTYDEFLDDLDYKWATIQAYYSMFHAARALLFAKGYREKSHYCLKIAMHSKMPRSF</sequence>
<dbReference type="PANTHER" id="PTHR36565:SF1">
    <property type="entry name" value="UPF0332 PROTEIN TM_1000"/>
    <property type="match status" value="1"/>
</dbReference>
<reference evidence="3 4" key="1">
    <citation type="journal article" date="2015" name="Nature">
        <title>rRNA introns, odd ribosomes, and small enigmatic genomes across a large radiation of phyla.</title>
        <authorList>
            <person name="Brown C.T."/>
            <person name="Hug L.A."/>
            <person name="Thomas B.C."/>
            <person name="Sharon I."/>
            <person name="Castelle C.J."/>
            <person name="Singh A."/>
            <person name="Wilkins M.J."/>
            <person name="Williams K.H."/>
            <person name="Banfield J.F."/>
        </authorList>
    </citation>
    <scope>NUCLEOTIDE SEQUENCE [LARGE SCALE GENOMIC DNA]</scope>
</reference>
<comment type="similarity">
    <text evidence="1">Belongs to the UPF0332 family.</text>
</comment>
<dbReference type="Gene3D" id="1.20.120.330">
    <property type="entry name" value="Nucleotidyltransferases domain 2"/>
    <property type="match status" value="1"/>
</dbReference>
<gene>
    <name evidence="3" type="ORF">UU65_C0004G0002</name>
</gene>
<dbReference type="InterPro" id="IPR007842">
    <property type="entry name" value="HEPN_dom"/>
</dbReference>
<dbReference type="EMBL" id="LCBL01000004">
    <property type="protein sequence ID" value="KKS08791.1"/>
    <property type="molecule type" value="Genomic_DNA"/>
</dbReference>
<dbReference type="AlphaFoldDB" id="A0A0G0YGW9"/>
<organism evidence="3 4">
    <name type="scientific">candidate division CPR2 bacterium GW2011_GWC1_41_48</name>
    <dbReference type="NCBI Taxonomy" id="1618344"/>
    <lineage>
        <taxon>Bacteria</taxon>
        <taxon>Bacteria division CPR2</taxon>
    </lineage>
</organism>
<evidence type="ECO:0000313" key="3">
    <source>
        <dbReference type="EMBL" id="KKS08791.1"/>
    </source>
</evidence>
<dbReference type="PANTHER" id="PTHR36565">
    <property type="entry name" value="UPF0332 PROTEIN TM_1000"/>
    <property type="match status" value="1"/>
</dbReference>
<accession>A0A0G0YGW9</accession>
<evidence type="ECO:0000256" key="1">
    <source>
        <dbReference type="ARBA" id="ARBA00038248"/>
    </source>
</evidence>
<dbReference type="Proteomes" id="UP000033869">
    <property type="component" value="Unassembled WGS sequence"/>
</dbReference>
<protein>
    <recommendedName>
        <fullName evidence="2">HEPN domain-containing protein</fullName>
    </recommendedName>
</protein>
<feature type="domain" description="HEPN" evidence="2">
    <location>
        <begin position="28"/>
        <end position="84"/>
    </location>
</feature>